<proteinExistence type="predicted"/>
<evidence type="ECO:0000313" key="2">
    <source>
        <dbReference type="Proteomes" id="UP000250174"/>
    </source>
</evidence>
<comment type="caution">
    <text evidence="1">The sequence shown here is derived from an EMBL/GenBank/DDBJ whole genome shotgun (WGS) entry which is preliminary data.</text>
</comment>
<protein>
    <recommendedName>
        <fullName evidence="3">Tail fiber protein</fullName>
    </recommendedName>
</protein>
<dbReference type="RefSeq" id="WP_113765861.1">
    <property type="nucleotide sequence ID" value="NZ_LVYK01000037.1"/>
</dbReference>
<evidence type="ECO:0000313" key="1">
    <source>
        <dbReference type="EMBL" id="RAS75258.1"/>
    </source>
</evidence>
<name>A0AAX1Q7H3_9BACI</name>
<organism evidence="1 2">
    <name type="scientific">Priestia endophytica</name>
    <dbReference type="NCBI Taxonomy" id="135735"/>
    <lineage>
        <taxon>Bacteria</taxon>
        <taxon>Bacillati</taxon>
        <taxon>Bacillota</taxon>
        <taxon>Bacilli</taxon>
        <taxon>Bacillales</taxon>
        <taxon>Bacillaceae</taxon>
        <taxon>Priestia</taxon>
    </lineage>
</organism>
<dbReference type="AlphaFoldDB" id="A0AAX1Q7H3"/>
<sequence length="315" mass="34300">MSFTSPLPIWNNPGQKPPASTIERGWGAGEYPPADWFNWQWYTAYKALEEIQKLAATTTDLDAHTKDTTLHVSITEKTAWNDKETKSGAQTKANTAEENAKTYVNQQVGDKTTLLTANKTNLTAAVNELFTSANNGKEGIANVIGAPLTKDQTFAQMKTSIQTLKNQLATNLVAQEQPAQGSESLQALINKVPNIYTGKKWARGTGEGIQDGTIFKRLGGNDNAYPYLDIAGLDFIPGVVVAVQSGSPYHYVTVYTQYPLVDGLQACTAYMRGDATANTNVYATSFDTLNIGMKNGHFLLPLGAAGAFKWIAYEW</sequence>
<dbReference type="EMBL" id="LVYK01000037">
    <property type="protein sequence ID" value="RAS75258.1"/>
    <property type="molecule type" value="Genomic_DNA"/>
</dbReference>
<reference evidence="1 2" key="1">
    <citation type="submission" date="2016-03" db="EMBL/GenBank/DDBJ databases">
        <title>Comparison of Bacillus endophyticus and B. anthracis characteristics using whole genome sequence analysis and microbiological techniques.</title>
        <authorList>
            <person name="Lekota K.E."/>
            <person name="Mafofo J."/>
            <person name="Rees J."/>
            <person name="Muchadeyi F.C."/>
            <person name="Madoroba E."/>
            <person name="Van Heerden H."/>
        </authorList>
    </citation>
    <scope>NUCLEOTIDE SEQUENCE [LARGE SCALE GENOMIC DNA]</scope>
    <source>
        <strain evidence="1 2">3631_10C</strain>
    </source>
</reference>
<accession>A0AAX1Q7H3</accession>
<evidence type="ECO:0008006" key="3">
    <source>
        <dbReference type="Google" id="ProtNLM"/>
    </source>
</evidence>
<gene>
    <name evidence="1" type="ORF">A3864_16465</name>
</gene>
<dbReference type="Proteomes" id="UP000250174">
    <property type="component" value="Unassembled WGS sequence"/>
</dbReference>